<dbReference type="Gene3D" id="1.10.510.10">
    <property type="entry name" value="Transferase(Phosphotransferase) domain 1"/>
    <property type="match status" value="1"/>
</dbReference>
<protein>
    <recommendedName>
        <fullName evidence="5">Protein kinase domain-containing protein</fullName>
    </recommendedName>
</protein>
<dbReference type="SUPFAM" id="SSF52047">
    <property type="entry name" value="RNI-like"/>
    <property type="match status" value="1"/>
</dbReference>
<dbReference type="SMART" id="SM00368">
    <property type="entry name" value="LRR_RI"/>
    <property type="match status" value="7"/>
</dbReference>
<evidence type="ECO:0000313" key="6">
    <source>
        <dbReference type="EMBL" id="NDV30388.1"/>
    </source>
</evidence>
<evidence type="ECO:0000259" key="5">
    <source>
        <dbReference type="PROSITE" id="PS50011"/>
    </source>
</evidence>
<dbReference type="InterPro" id="IPR001245">
    <property type="entry name" value="Ser-Thr/Tyr_kinase_cat_dom"/>
</dbReference>
<dbReference type="GO" id="GO:0005524">
    <property type="term" value="F:ATP binding"/>
    <property type="evidence" value="ECO:0007669"/>
    <property type="project" value="InterPro"/>
</dbReference>
<dbReference type="GO" id="GO:0005829">
    <property type="term" value="C:cytosol"/>
    <property type="evidence" value="ECO:0007669"/>
    <property type="project" value="TreeGrafter"/>
</dbReference>
<feature type="compositionally biased region" description="Pro residues" evidence="4">
    <location>
        <begin position="276"/>
        <end position="287"/>
    </location>
</feature>
<keyword evidence="2" id="KW-0433">Leucine-rich repeat</keyword>
<evidence type="ECO:0000256" key="4">
    <source>
        <dbReference type="SAM" id="MobiDB-lite"/>
    </source>
</evidence>
<dbReference type="PANTHER" id="PTHR24113">
    <property type="entry name" value="RAN GTPASE-ACTIVATING PROTEIN 1"/>
    <property type="match status" value="1"/>
</dbReference>
<dbReference type="GO" id="GO:0031267">
    <property type="term" value="F:small GTPase binding"/>
    <property type="evidence" value="ECO:0007669"/>
    <property type="project" value="TreeGrafter"/>
</dbReference>
<feature type="domain" description="Protein kinase" evidence="5">
    <location>
        <begin position="315"/>
        <end position="589"/>
    </location>
</feature>
<reference evidence="6" key="1">
    <citation type="journal article" date="2020" name="J. Eukaryot. Microbiol.">
        <title>De novo Sequencing, Assembly and Annotation of the Transcriptome for the Free-Living Testate Amoeba Arcella intermedia.</title>
        <authorList>
            <person name="Ribeiro G.M."/>
            <person name="Porfirio-Sousa A.L."/>
            <person name="Maurer-Alcala X.X."/>
            <person name="Katz L.A."/>
            <person name="Lahr D.J.G."/>
        </authorList>
    </citation>
    <scope>NUCLEOTIDE SEQUENCE</scope>
</reference>
<dbReference type="GO" id="GO:0006913">
    <property type="term" value="P:nucleocytoplasmic transport"/>
    <property type="evidence" value="ECO:0007669"/>
    <property type="project" value="TreeGrafter"/>
</dbReference>
<feature type="region of interest" description="Disordered" evidence="4">
    <location>
        <begin position="244"/>
        <end position="304"/>
    </location>
</feature>
<dbReference type="GO" id="GO:0005096">
    <property type="term" value="F:GTPase activator activity"/>
    <property type="evidence" value="ECO:0007669"/>
    <property type="project" value="UniProtKB-KW"/>
</dbReference>
<feature type="compositionally biased region" description="Polar residues" evidence="4">
    <location>
        <begin position="244"/>
        <end position="268"/>
    </location>
</feature>
<dbReference type="PROSITE" id="PS50011">
    <property type="entry name" value="PROTEIN_KINASE_DOM"/>
    <property type="match status" value="1"/>
</dbReference>
<dbReference type="GO" id="GO:0005634">
    <property type="term" value="C:nucleus"/>
    <property type="evidence" value="ECO:0007669"/>
    <property type="project" value="TreeGrafter"/>
</dbReference>
<dbReference type="InterPro" id="IPR000719">
    <property type="entry name" value="Prot_kinase_dom"/>
</dbReference>
<keyword evidence="3" id="KW-0677">Repeat</keyword>
<dbReference type="GO" id="GO:0004672">
    <property type="term" value="F:protein kinase activity"/>
    <property type="evidence" value="ECO:0007669"/>
    <property type="project" value="InterPro"/>
</dbReference>
<dbReference type="InterPro" id="IPR001611">
    <property type="entry name" value="Leu-rich_rpt"/>
</dbReference>
<dbReference type="SUPFAM" id="SSF56112">
    <property type="entry name" value="Protein kinase-like (PK-like)"/>
    <property type="match status" value="1"/>
</dbReference>
<dbReference type="PANTHER" id="PTHR24113:SF12">
    <property type="entry name" value="RAN GTPASE-ACTIVATING PROTEIN 1"/>
    <property type="match status" value="1"/>
</dbReference>
<dbReference type="Gene3D" id="3.80.10.10">
    <property type="entry name" value="Ribonuclease Inhibitor"/>
    <property type="match status" value="2"/>
</dbReference>
<dbReference type="PROSITE" id="PS51450">
    <property type="entry name" value="LRR"/>
    <property type="match status" value="1"/>
</dbReference>
<evidence type="ECO:0000256" key="1">
    <source>
        <dbReference type="ARBA" id="ARBA00022468"/>
    </source>
</evidence>
<organism evidence="6">
    <name type="scientific">Arcella intermedia</name>
    <dbReference type="NCBI Taxonomy" id="1963864"/>
    <lineage>
        <taxon>Eukaryota</taxon>
        <taxon>Amoebozoa</taxon>
        <taxon>Tubulinea</taxon>
        <taxon>Elardia</taxon>
        <taxon>Arcellinida</taxon>
        <taxon>Sphaerothecina</taxon>
        <taxon>Arcellidae</taxon>
        <taxon>Arcella</taxon>
    </lineage>
</organism>
<dbReference type="Pfam" id="PF13516">
    <property type="entry name" value="LRR_6"/>
    <property type="match status" value="4"/>
</dbReference>
<dbReference type="GO" id="GO:0048471">
    <property type="term" value="C:perinuclear region of cytoplasm"/>
    <property type="evidence" value="ECO:0007669"/>
    <property type="project" value="TreeGrafter"/>
</dbReference>
<dbReference type="AlphaFoldDB" id="A0A6B2L0K0"/>
<dbReference type="InterPro" id="IPR032675">
    <property type="entry name" value="LRR_dom_sf"/>
</dbReference>
<name>A0A6B2L0K0_9EUKA</name>
<dbReference type="Pfam" id="PF07714">
    <property type="entry name" value="PK_Tyr_Ser-Thr"/>
    <property type="match status" value="1"/>
</dbReference>
<sequence length="591" mass="65374">MQAYHYLEVLNLNVNLLSDKGCAEISLMLKTDSTIKVLGLAENSIGDITALCDSLLINTTLTDLNLSGNLLKDASIQNLAQILLTNTVLKYLDLSSTGITGTGAVSLCESLEKNPTMVSLSIASNKIGLEGSVKLANTLKYNTSLQDIILIKCDIPSQGILELASLLPLNSTLQTLHLDGNNISDTETKSLCKACKSNSSLVSLSLKDNPIRINGRNDISDLLKTKKHLCIDVTQFCEPEAVSQSDQISSSDEASFHTLPTNDSTQMDSEQEMNPPLSPPLLDPPSPELNTVDLPEDPKSPTTSEALATGITNLLTQSELIETEGLKRVSRGYKNNYLNKNCEFIIGRHGNFECLLAEWDGLLVEMYSLPKTEEGIKEQDRTWNIVKDLRHPRIVQSLVSDISLHSCFILTDLLEIKLSDLISLKDSRSQWSHYGRQFAKDILLGLIYLHHLNLVHGGVSSSTCLIDGYNAKLSVVGYITPQQSIPYHNYSQDSYAWLPPEQINLTPIDDKADIYSFGIAMWVLYNQAHPWEQASIRVEDVLEGFMVRNPFVVKKKGSKCEILEKLISICTATDPTQRPSSQHCLHVFKDL</sequence>
<evidence type="ECO:0000256" key="3">
    <source>
        <dbReference type="ARBA" id="ARBA00022737"/>
    </source>
</evidence>
<accession>A0A6B2L0K0</accession>
<dbReference type="InterPro" id="IPR011009">
    <property type="entry name" value="Kinase-like_dom_sf"/>
</dbReference>
<evidence type="ECO:0000256" key="2">
    <source>
        <dbReference type="ARBA" id="ARBA00022614"/>
    </source>
</evidence>
<dbReference type="EMBL" id="GIBP01001419">
    <property type="protein sequence ID" value="NDV30388.1"/>
    <property type="molecule type" value="Transcribed_RNA"/>
</dbReference>
<proteinExistence type="predicted"/>
<keyword evidence="1" id="KW-0343">GTPase activation</keyword>
<dbReference type="InterPro" id="IPR027038">
    <property type="entry name" value="RanGap"/>
</dbReference>